<keyword evidence="4" id="KW-1185">Reference proteome</keyword>
<dbReference type="SUPFAM" id="SSF56214">
    <property type="entry name" value="4'-phosphopantetheinyl transferase"/>
    <property type="match status" value="2"/>
</dbReference>
<dbReference type="Pfam" id="PF01648">
    <property type="entry name" value="ACPS"/>
    <property type="match status" value="1"/>
</dbReference>
<dbReference type="Proteomes" id="UP001176806">
    <property type="component" value="Unassembled WGS sequence"/>
</dbReference>
<keyword evidence="1 3" id="KW-0808">Transferase</keyword>
<evidence type="ECO:0000313" key="3">
    <source>
        <dbReference type="EMBL" id="MDO5976974.1"/>
    </source>
</evidence>
<name>A0ABT8WVE5_9FLAO</name>
<gene>
    <name evidence="3" type="ORF">Q4Q40_22470</name>
</gene>
<protein>
    <submittedName>
        <fullName evidence="3">4'-phosphopantetheinyl transferase superfamily protein</fullName>
    </submittedName>
</protein>
<dbReference type="EMBL" id="JAUOEL010000010">
    <property type="protein sequence ID" value="MDO5976974.1"/>
    <property type="molecule type" value="Genomic_DNA"/>
</dbReference>
<dbReference type="InterPro" id="IPR037143">
    <property type="entry name" value="4-PPantetheinyl_Trfase_dom_sf"/>
</dbReference>
<proteinExistence type="predicted"/>
<evidence type="ECO:0000313" key="4">
    <source>
        <dbReference type="Proteomes" id="UP001176806"/>
    </source>
</evidence>
<evidence type="ECO:0000256" key="1">
    <source>
        <dbReference type="ARBA" id="ARBA00022679"/>
    </source>
</evidence>
<reference evidence="3" key="1">
    <citation type="submission" date="2023-07" db="EMBL/GenBank/DDBJ databases">
        <title>Two novel species in the genus Flavivirga.</title>
        <authorList>
            <person name="Kwon K."/>
        </authorList>
    </citation>
    <scope>NUCLEOTIDE SEQUENCE</scope>
    <source>
        <strain evidence="3">KACC 14158</strain>
    </source>
</reference>
<dbReference type="InterPro" id="IPR008278">
    <property type="entry name" value="4-PPantetheinyl_Trfase_dom"/>
</dbReference>
<comment type="caution">
    <text evidence="3">The sequence shown here is derived from an EMBL/GenBank/DDBJ whole genome shotgun (WGS) entry which is preliminary data.</text>
</comment>
<feature type="domain" description="4'-phosphopantetheinyl transferase" evidence="2">
    <location>
        <begin position="113"/>
        <end position="214"/>
    </location>
</feature>
<organism evidence="3 4">
    <name type="scientific">Flavivirga jejuensis</name>
    <dbReference type="NCBI Taxonomy" id="870487"/>
    <lineage>
        <taxon>Bacteria</taxon>
        <taxon>Pseudomonadati</taxon>
        <taxon>Bacteroidota</taxon>
        <taxon>Flavobacteriia</taxon>
        <taxon>Flavobacteriales</taxon>
        <taxon>Flavobacteriaceae</taxon>
        <taxon>Flavivirga</taxon>
    </lineage>
</organism>
<accession>A0ABT8WVE5</accession>
<evidence type="ECO:0000259" key="2">
    <source>
        <dbReference type="Pfam" id="PF01648"/>
    </source>
</evidence>
<sequence>MMRENDIHIVAVAFVQSKLDEVFLHVEKLHHEEKKRYYMLIHDRRKISYLLGRLAAKQALMSLTKVAIENSIWIDSGIFGFPVVRCKAMQNKQVSISHSNIMGISIAFEENHPMGIDLEKISTNQENVILNYITDEEKVLLKNINMNTIAGYTVIWSIKESLSKVIKTGMMLDFSLLTISSITLENSTFECSFHHFGQYKAIAHINDNYAISIALPRKTKANFNEVWGMFASLSHE</sequence>
<dbReference type="Gene3D" id="3.90.470.20">
    <property type="entry name" value="4'-phosphopantetheinyl transferase domain"/>
    <property type="match status" value="2"/>
</dbReference>
<dbReference type="GO" id="GO:0016740">
    <property type="term" value="F:transferase activity"/>
    <property type="evidence" value="ECO:0007669"/>
    <property type="project" value="UniProtKB-KW"/>
</dbReference>